<protein>
    <submittedName>
        <fullName evidence="2">RimJ/RimL family protein N-acetyltransferase</fullName>
    </submittedName>
</protein>
<dbReference type="InterPro" id="IPR016181">
    <property type="entry name" value="Acyl_CoA_acyltransferase"/>
</dbReference>
<dbReference type="EMBL" id="JACIFU010000002">
    <property type="protein sequence ID" value="MBB4173819.1"/>
    <property type="molecule type" value="Genomic_DNA"/>
</dbReference>
<comment type="caution">
    <text evidence="2">The sequence shown here is derived from an EMBL/GenBank/DDBJ whole genome shotgun (WGS) entry which is preliminary data.</text>
</comment>
<dbReference type="GO" id="GO:0016747">
    <property type="term" value="F:acyltransferase activity, transferring groups other than amino-acyl groups"/>
    <property type="evidence" value="ECO:0007669"/>
    <property type="project" value="InterPro"/>
</dbReference>
<dbReference type="Gene3D" id="3.40.630.30">
    <property type="match status" value="1"/>
</dbReference>
<keyword evidence="3" id="KW-1185">Reference proteome</keyword>
<dbReference type="OrthoDB" id="336415at2"/>
<evidence type="ECO:0000313" key="2">
    <source>
        <dbReference type="EMBL" id="MBB4173819.1"/>
    </source>
</evidence>
<dbReference type="Pfam" id="PF13302">
    <property type="entry name" value="Acetyltransf_3"/>
    <property type="match status" value="1"/>
</dbReference>
<reference evidence="2 3" key="1">
    <citation type="submission" date="2020-08" db="EMBL/GenBank/DDBJ databases">
        <title>Genomic Encyclopedia of Type Strains, Phase IV (KMG-IV): sequencing the most valuable type-strain genomes for metagenomic binning, comparative biology and taxonomic classification.</title>
        <authorList>
            <person name="Goeker M."/>
        </authorList>
    </citation>
    <scope>NUCLEOTIDE SEQUENCE [LARGE SCALE GENOMIC DNA]</scope>
    <source>
        <strain evidence="2 3">DSM 101015</strain>
    </source>
</reference>
<dbReference type="InterPro" id="IPR000182">
    <property type="entry name" value="GNAT_dom"/>
</dbReference>
<proteinExistence type="predicted"/>
<evidence type="ECO:0000259" key="1">
    <source>
        <dbReference type="PROSITE" id="PS51186"/>
    </source>
</evidence>
<dbReference type="PANTHER" id="PTHR43415">
    <property type="entry name" value="SPERMIDINE N(1)-ACETYLTRANSFERASE"/>
    <property type="match status" value="1"/>
</dbReference>
<evidence type="ECO:0000313" key="3">
    <source>
        <dbReference type="Proteomes" id="UP000565745"/>
    </source>
</evidence>
<organism evidence="2 3">
    <name type="scientific">Sulfitobacter noctilucicola</name>
    <dbReference type="NCBI Taxonomy" id="1342301"/>
    <lineage>
        <taxon>Bacteria</taxon>
        <taxon>Pseudomonadati</taxon>
        <taxon>Pseudomonadota</taxon>
        <taxon>Alphaproteobacteria</taxon>
        <taxon>Rhodobacterales</taxon>
        <taxon>Roseobacteraceae</taxon>
        <taxon>Sulfitobacter</taxon>
    </lineage>
</organism>
<gene>
    <name evidence="2" type="ORF">GGR93_001592</name>
</gene>
<feature type="domain" description="N-acetyltransferase" evidence="1">
    <location>
        <begin position="27"/>
        <end position="178"/>
    </location>
</feature>
<dbReference type="PROSITE" id="PS51186">
    <property type="entry name" value="GNAT"/>
    <property type="match status" value="1"/>
</dbReference>
<dbReference type="AlphaFoldDB" id="A0A7W6M7F3"/>
<accession>A0A7W6M7F3</accession>
<sequence>MQTTHARPTLTDGPVRLRAPKAEDIAARFKLGNTAEIHHMFGADPAKVQPITKAQATSWFHAQEAEPLAWVIDYRKRLAGALRLHSLDHHDRRASLAVGILNPKLLGKGIGTRAIHLIVAHAFDALKLHRLTLRVVDYNDRAIAAYKKVGFVIEGREREAARVGDAWHDDVIMGLLASDYAKGQAA</sequence>
<keyword evidence="2" id="KW-0808">Transferase</keyword>
<name>A0A7W6M7F3_9RHOB</name>
<dbReference type="Proteomes" id="UP000565745">
    <property type="component" value="Unassembled WGS sequence"/>
</dbReference>
<dbReference type="RefSeq" id="WP_025057360.1">
    <property type="nucleotide sequence ID" value="NZ_JACIFU010000002.1"/>
</dbReference>
<dbReference type="PANTHER" id="PTHR43415:SF3">
    <property type="entry name" value="GNAT-FAMILY ACETYLTRANSFERASE"/>
    <property type="match status" value="1"/>
</dbReference>
<dbReference type="SUPFAM" id="SSF55729">
    <property type="entry name" value="Acyl-CoA N-acyltransferases (Nat)"/>
    <property type="match status" value="1"/>
</dbReference>